<dbReference type="InterPro" id="IPR007361">
    <property type="entry name" value="DUF427"/>
</dbReference>
<dbReference type="EMBL" id="WNDX01000201">
    <property type="protein sequence ID" value="KAF1036282.1"/>
    <property type="molecule type" value="Genomic_DNA"/>
</dbReference>
<accession>A0A7V8JS85</accession>
<gene>
    <name evidence="3" type="ORF">GAK35_04086</name>
</gene>
<dbReference type="AlphaFoldDB" id="A0A7V8JS85"/>
<proteinExistence type="predicted"/>
<evidence type="ECO:0000313" key="3">
    <source>
        <dbReference type="EMBL" id="KAF1036282.1"/>
    </source>
</evidence>
<organism evidence="3 4">
    <name type="scientific">Herbaspirillum frisingense</name>
    <dbReference type="NCBI Taxonomy" id="92645"/>
    <lineage>
        <taxon>Bacteria</taxon>
        <taxon>Pseudomonadati</taxon>
        <taxon>Pseudomonadota</taxon>
        <taxon>Betaproteobacteria</taxon>
        <taxon>Burkholderiales</taxon>
        <taxon>Oxalobacteraceae</taxon>
        <taxon>Herbaspirillum</taxon>
    </lineage>
</organism>
<dbReference type="Gene3D" id="2.170.150.40">
    <property type="entry name" value="Domain of unknown function (DUF427)"/>
    <property type="match status" value="1"/>
</dbReference>
<dbReference type="PANTHER" id="PTHR34310">
    <property type="entry name" value="DUF427 DOMAIN PROTEIN (AFU_ORTHOLOGUE AFUA_3G02220)"/>
    <property type="match status" value="1"/>
</dbReference>
<comment type="caution">
    <text evidence="3">The sequence shown here is derived from an EMBL/GenBank/DDBJ whole genome shotgun (WGS) entry which is preliminary data.</text>
</comment>
<feature type="domain" description="DUF427" evidence="2">
    <location>
        <begin position="24"/>
        <end position="115"/>
    </location>
</feature>
<dbReference type="InterPro" id="IPR038694">
    <property type="entry name" value="DUF427_sf"/>
</dbReference>
<evidence type="ECO:0000256" key="1">
    <source>
        <dbReference type="SAM" id="MobiDB-lite"/>
    </source>
</evidence>
<feature type="compositionally biased region" description="Basic and acidic residues" evidence="1">
    <location>
        <begin position="8"/>
        <end position="17"/>
    </location>
</feature>
<protein>
    <recommendedName>
        <fullName evidence="2">DUF427 domain-containing protein</fullName>
    </recommendedName>
</protein>
<sequence length="127" mass="13853">MAKSPGHQQDKNHKVEESPVAGTVKASVGGREVASTSDVIAVHETGCPVRYYFARTAVDGKLLQPSQTSSTCPFKGTASYYNLVVDGKTFKDAIWSYEDPYDEHVALKGRLAFYDDKLPEIKITAPA</sequence>
<reference evidence="4" key="1">
    <citation type="journal article" date="2020" name="MBio">
        <title>Horizontal gene transfer to a defensive symbiont with a reduced genome amongst a multipartite beetle microbiome.</title>
        <authorList>
            <person name="Waterworth S.C."/>
            <person name="Florez L.V."/>
            <person name="Rees E.R."/>
            <person name="Hertweck C."/>
            <person name="Kaltenpoth M."/>
            <person name="Kwan J.C."/>
        </authorList>
    </citation>
    <scope>NUCLEOTIDE SEQUENCE [LARGE SCALE GENOMIC DNA]</scope>
</reference>
<evidence type="ECO:0000313" key="4">
    <source>
        <dbReference type="Proteomes" id="UP000462435"/>
    </source>
</evidence>
<evidence type="ECO:0000259" key="2">
    <source>
        <dbReference type="Pfam" id="PF04248"/>
    </source>
</evidence>
<name>A0A7V8JS85_9BURK</name>
<dbReference type="PANTHER" id="PTHR34310:SF9">
    <property type="entry name" value="BLR5716 PROTEIN"/>
    <property type="match status" value="1"/>
</dbReference>
<feature type="region of interest" description="Disordered" evidence="1">
    <location>
        <begin position="1"/>
        <end position="29"/>
    </location>
</feature>
<dbReference type="Pfam" id="PF04248">
    <property type="entry name" value="NTP_transf_9"/>
    <property type="match status" value="1"/>
</dbReference>
<dbReference type="Proteomes" id="UP000462435">
    <property type="component" value="Unassembled WGS sequence"/>
</dbReference>